<dbReference type="Proteomes" id="UP001237156">
    <property type="component" value="Unassembled WGS sequence"/>
</dbReference>
<dbReference type="EMBL" id="JARVII010000006">
    <property type="protein sequence ID" value="MDG9698976.1"/>
    <property type="molecule type" value="Genomic_DNA"/>
</dbReference>
<sequence length="269" mass="28220">MVLWIVAALSLLVVGMSQTVRGQVRAAQAVSEQVAAQALAEGAIALALQQLKAESARPEGMAATRVNYGGVEMQVLVQPLSGLISLNAAQPPLLSALLQVAGGVPEKQADQLAHAIDTWRAGGTGDATRRVPRRQFESADDLLLVPGMDYATYSRIRPLVTADTYQHTNVNPLAAPLPVLLVLARGNAAVAQRIASRRDAGEAGVDTTGLDPALTGAGFSQFFRVTARVPLDAGRIFSLAHDVTLSAYSSSIAPWRTLRTQGQVLPAGS</sequence>
<gene>
    <name evidence="1" type="ORF">QB898_04455</name>
</gene>
<accession>A0AAW6RL07</accession>
<dbReference type="AlphaFoldDB" id="A0AAW6RL07"/>
<organism evidence="1 2">
    <name type="scientific">Ottowia cancrivicina</name>
    <dbReference type="NCBI Taxonomy" id="3040346"/>
    <lineage>
        <taxon>Bacteria</taxon>
        <taxon>Pseudomonadati</taxon>
        <taxon>Pseudomonadota</taxon>
        <taxon>Betaproteobacteria</taxon>
        <taxon>Burkholderiales</taxon>
        <taxon>Comamonadaceae</taxon>
        <taxon>Ottowia</taxon>
    </lineage>
</organism>
<reference evidence="1 2" key="1">
    <citation type="submission" date="2023-04" db="EMBL/GenBank/DDBJ databases">
        <title>Ottowia paracancer sp. nov., isolated from human stomach.</title>
        <authorList>
            <person name="Song Y."/>
        </authorList>
    </citation>
    <scope>NUCLEOTIDE SEQUENCE [LARGE SCALE GENOMIC DNA]</scope>
    <source>
        <strain evidence="1 2">10c7w1</strain>
    </source>
</reference>
<name>A0AAW6RL07_9BURK</name>
<proteinExistence type="predicted"/>
<keyword evidence="2" id="KW-1185">Reference proteome</keyword>
<evidence type="ECO:0000313" key="1">
    <source>
        <dbReference type="EMBL" id="MDG9698976.1"/>
    </source>
</evidence>
<dbReference type="InterPro" id="IPR038072">
    <property type="entry name" value="GspK_central_sf"/>
</dbReference>
<dbReference type="SUPFAM" id="SSF158544">
    <property type="entry name" value="GspK insert domain-like"/>
    <property type="match status" value="1"/>
</dbReference>
<dbReference type="RefSeq" id="WP_279523962.1">
    <property type="nucleotide sequence ID" value="NZ_JARVII010000006.1"/>
</dbReference>
<evidence type="ECO:0000313" key="2">
    <source>
        <dbReference type="Proteomes" id="UP001237156"/>
    </source>
</evidence>
<protein>
    <submittedName>
        <fullName evidence="1">Type II secretion system protein GspK</fullName>
    </submittedName>
</protein>
<comment type="caution">
    <text evidence="1">The sequence shown here is derived from an EMBL/GenBank/DDBJ whole genome shotgun (WGS) entry which is preliminary data.</text>
</comment>